<proteinExistence type="predicted"/>
<keyword evidence="3" id="KW-1185">Reference proteome</keyword>
<evidence type="ECO:0000259" key="1">
    <source>
        <dbReference type="Pfam" id="PF24924"/>
    </source>
</evidence>
<evidence type="ECO:0000313" key="2">
    <source>
        <dbReference type="EMBL" id="KAI5435049.1"/>
    </source>
</evidence>
<reference evidence="2 3" key="1">
    <citation type="journal article" date="2022" name="Nat. Genet.">
        <title>Improved pea reference genome and pan-genome highlight genomic features and evolutionary characteristics.</title>
        <authorList>
            <person name="Yang T."/>
            <person name="Liu R."/>
            <person name="Luo Y."/>
            <person name="Hu S."/>
            <person name="Wang D."/>
            <person name="Wang C."/>
            <person name="Pandey M.K."/>
            <person name="Ge S."/>
            <person name="Xu Q."/>
            <person name="Li N."/>
            <person name="Li G."/>
            <person name="Huang Y."/>
            <person name="Saxena R.K."/>
            <person name="Ji Y."/>
            <person name="Li M."/>
            <person name="Yan X."/>
            <person name="He Y."/>
            <person name="Liu Y."/>
            <person name="Wang X."/>
            <person name="Xiang C."/>
            <person name="Varshney R.K."/>
            <person name="Ding H."/>
            <person name="Gao S."/>
            <person name="Zong X."/>
        </authorList>
    </citation>
    <scope>NUCLEOTIDE SEQUENCE [LARGE SCALE GENOMIC DNA]</scope>
    <source>
        <strain evidence="2 3">cv. Zhongwan 6</strain>
    </source>
</reference>
<protein>
    <recommendedName>
        <fullName evidence="1">DUF7745 domain-containing protein</fullName>
    </recommendedName>
</protein>
<accession>A0A9D4YAQ9</accession>
<gene>
    <name evidence="2" type="ORF">KIW84_021761</name>
</gene>
<organism evidence="2 3">
    <name type="scientific">Pisum sativum</name>
    <name type="common">Garden pea</name>
    <name type="synonym">Lathyrus oleraceus</name>
    <dbReference type="NCBI Taxonomy" id="3888"/>
    <lineage>
        <taxon>Eukaryota</taxon>
        <taxon>Viridiplantae</taxon>
        <taxon>Streptophyta</taxon>
        <taxon>Embryophyta</taxon>
        <taxon>Tracheophyta</taxon>
        <taxon>Spermatophyta</taxon>
        <taxon>Magnoliopsida</taxon>
        <taxon>eudicotyledons</taxon>
        <taxon>Gunneridae</taxon>
        <taxon>Pentapetalae</taxon>
        <taxon>rosids</taxon>
        <taxon>fabids</taxon>
        <taxon>Fabales</taxon>
        <taxon>Fabaceae</taxon>
        <taxon>Papilionoideae</taxon>
        <taxon>50 kb inversion clade</taxon>
        <taxon>NPAAA clade</taxon>
        <taxon>Hologalegina</taxon>
        <taxon>IRL clade</taxon>
        <taxon>Fabeae</taxon>
        <taxon>Lathyrus</taxon>
    </lineage>
</organism>
<sequence>MDTEPRSESLKDFFLPCLGSENPDLLHKTKRAWTLIHRKGKEFCKRDCRAKEPYRQWEVPRVKEVNLPYNAEVLIPPLDSEPVDNTNLKWERKSDVGILAESRKKAKIEEYLKEKYQDAEVLHLKVAEVTLGLGPRGFSRKFLEEKAWVLEKEGKWIPLSVILALLIYGVIMFPNDDDCINSSIVGVFLSGNSVTALVADVSCCLHTRHEKKKEPRSESLKDFFLPCLGSENLDLLHKIKRAWTLIHRKGKEFCKRDCRAKEPYRQWEVPRVKEVNLPYNVEVLVPPLESEPVDNTKLKWESESDFEILAESRKKAKIEEYLKEKYQDGLSQADMGLASLCFI</sequence>
<name>A0A9D4YAQ9_PEA</name>
<dbReference type="Pfam" id="PF24924">
    <property type="entry name" value="DUF7745"/>
    <property type="match status" value="2"/>
</dbReference>
<dbReference type="Proteomes" id="UP001058974">
    <property type="component" value="Chromosome 2"/>
</dbReference>
<evidence type="ECO:0000313" key="3">
    <source>
        <dbReference type="Proteomes" id="UP001058974"/>
    </source>
</evidence>
<dbReference type="PANTHER" id="PTHR48154">
    <property type="entry name" value="PROTEIN, PUTATIVE-RELATED"/>
    <property type="match status" value="1"/>
</dbReference>
<dbReference type="EMBL" id="JAMSHJ010000002">
    <property type="protein sequence ID" value="KAI5435049.1"/>
    <property type="molecule type" value="Genomic_DNA"/>
</dbReference>
<dbReference type="AlphaFoldDB" id="A0A9D4YAQ9"/>
<comment type="caution">
    <text evidence="2">The sequence shown here is derived from an EMBL/GenBank/DDBJ whole genome shotgun (WGS) entry which is preliminary data.</text>
</comment>
<dbReference type="Gramene" id="Psat02G0176100-T1">
    <property type="protein sequence ID" value="KAI5435049.1"/>
    <property type="gene ID" value="KIW84_021761"/>
</dbReference>
<feature type="domain" description="DUF7745" evidence="1">
    <location>
        <begin position="116"/>
        <end position="213"/>
    </location>
</feature>
<dbReference type="PANTHER" id="PTHR48154:SF1">
    <property type="entry name" value="PROTEIN, PUTATIVE-RELATED"/>
    <property type="match status" value="1"/>
</dbReference>
<feature type="domain" description="DUF7745" evidence="1">
    <location>
        <begin position="1"/>
        <end position="63"/>
    </location>
</feature>
<dbReference type="InterPro" id="IPR056647">
    <property type="entry name" value="DUF7745"/>
</dbReference>